<sequence>MKKIATAVAAWIAAAAVAVSPLVSTPPAIASLDGQGLVINEVYTRGGSQGSAYNKKYVELYNPTASEVDLTGLSLGYTTAKGRPQESLALAGKIPAGGFYVITAGANNPGAGEAVPEDATASFNLAAGGGTVVLAPSDTIAQVPTQGDVAGNAQVVDAVGWGTGVVYEKAPAAALSRAQRDASSYSRTNGKDTDDNSADISALPATPGKANQANGEDAAPGEAPGADQGTDAGTGEAPGAGQPGTGEGSGEGTGEAPGTEPAPAPGGEETTAPETPTIAPIRDIQGPGDTSPLVDQVVTTQGMVTAAYPEGGFNGVYIQTPNVEHDGERSDGIFLHGKGIAQGVATGDMVEVTGTVAEYYGLTEIKVQNYKKIAAPEGAQVKETVIPCGSVAEQMEPYEGMLVSVSGPLTVTDNYSTNRYGEITLACGEEPLWQPSEKYNPSTHPVEIAELAAANEKNQIRLDDGRSQAFLGRNSDPNVPLPYVSTTDPVRVGAPAEMQGPTILDYRNSAWKLQPRFPVTLKDGTDRSQEVVKFENTRTATPAEVGGDVSIAAFNVLNYFTSLGEDQQGCRGYTDREGKTTGSANRCKVRGAFSKAAFERQETKIVQAISALDASVVGLQEIENTARVTGDNSRRDEALAHLVGALNEYAGKDVWAYVKSPAQLPQGEDVIRLAFIYQKAKVTPIGDSQILDDDIYRGTARQPLAQKWQALDEAGNPAGKQFVAITNHFKSKGSLAAGHKDDTDEYQGNNNKLRTAQAQALYRWVESEFADTPVFLLGDFNSYSQEDPIRVFTDSGYSDIGIDKAPGHFTYQFSGRVGSLDHVLANPEGAKLVEGATAWNINAPESIALEYSRYNYNVKDLWDPLTPYRASDHDPFKFGIKVFDAAPEPQPTTPAPKPTTPVAPEPTAPVTPAPTAPVTPEPKETTPEPQPTTPEPQPTTPTPEPTAPVTPEPTAPVEPKPTTPAPAPLPSQDPSGFLYVNTWGKPAADYTFNYGNPADEVFFGDWDGDGIDTPMVRRGNSFLGTNARNGIAQFEFAYGVPGDRVIVGDWDGDGKDGLAVVRGNQVLYRNSLTSGVAEGQVNYGNAEDTLLAGDFDGDGRSELAAIRGSRIFVQGQLSDTRGRIEFAYGTPGDTYLVGDFDGDGAAGIAVKRGNTFYLRNTLRTGVAEGEYSYGNSGDIAYLGDWDGNGTDTPAVDRR</sequence>
<feature type="domain" description="LTD" evidence="3">
    <location>
        <begin position="24"/>
        <end position="163"/>
    </location>
</feature>
<dbReference type="NCBIfam" id="NF033681">
    <property type="entry name" value="ExeM_NucH_DNase"/>
    <property type="match status" value="1"/>
</dbReference>
<evidence type="ECO:0000256" key="1">
    <source>
        <dbReference type="SAM" id="MobiDB-lite"/>
    </source>
</evidence>
<dbReference type="AlphaFoldDB" id="A0A7Z8Y7Z0"/>
<comment type="caution">
    <text evidence="4">The sequence shown here is derived from an EMBL/GenBank/DDBJ whole genome shotgun (WGS) entry which is preliminary data.</text>
</comment>
<evidence type="ECO:0000313" key="4">
    <source>
        <dbReference type="EMBL" id="VDG75581.1"/>
    </source>
</evidence>
<dbReference type="PROSITE" id="PS51841">
    <property type="entry name" value="LTD"/>
    <property type="match status" value="1"/>
</dbReference>
<organism evidence="4 5">
    <name type="scientific">Actinobaculum suis</name>
    <dbReference type="NCBI Taxonomy" id="1657"/>
    <lineage>
        <taxon>Bacteria</taxon>
        <taxon>Bacillati</taxon>
        <taxon>Actinomycetota</taxon>
        <taxon>Actinomycetes</taxon>
        <taxon>Actinomycetales</taxon>
        <taxon>Actinomycetaceae</taxon>
        <taxon>Actinobaculum</taxon>
    </lineage>
</organism>
<dbReference type="InterPro" id="IPR001322">
    <property type="entry name" value="Lamin_tail_dom"/>
</dbReference>
<proteinExistence type="predicted"/>
<feature type="region of interest" description="Disordered" evidence="1">
    <location>
        <begin position="173"/>
        <end position="293"/>
    </location>
</feature>
<reference evidence="4 5" key="1">
    <citation type="submission" date="2018-11" db="EMBL/GenBank/DDBJ databases">
        <authorList>
            <consortium name="Pathogen Informatics"/>
        </authorList>
    </citation>
    <scope>NUCLEOTIDE SEQUENCE [LARGE SCALE GENOMIC DNA]</scope>
    <source>
        <strain evidence="4 5">NCTC10327</strain>
    </source>
</reference>
<dbReference type="InterPro" id="IPR005135">
    <property type="entry name" value="Endo/exonuclease/phosphatase"/>
</dbReference>
<dbReference type="SUPFAM" id="SSF69318">
    <property type="entry name" value="Integrin alpha N-terminal domain"/>
    <property type="match status" value="1"/>
</dbReference>
<dbReference type="PANTHER" id="PTHR42834:SF1">
    <property type="entry name" value="ENDONUCLEASE_EXONUCLEASE_PHOSPHATASE FAMILY PROTEIN (AFU_ORTHOLOGUE AFUA_3G09210)"/>
    <property type="match status" value="1"/>
</dbReference>
<dbReference type="Pfam" id="PF03372">
    <property type="entry name" value="Exo_endo_phos"/>
    <property type="match status" value="1"/>
</dbReference>
<dbReference type="GO" id="GO:0003824">
    <property type="term" value="F:catalytic activity"/>
    <property type="evidence" value="ECO:0007669"/>
    <property type="project" value="InterPro"/>
</dbReference>
<keyword evidence="2" id="KW-0732">Signal</keyword>
<dbReference type="CDD" id="cd04486">
    <property type="entry name" value="YhcR_OBF_like"/>
    <property type="match status" value="1"/>
</dbReference>
<feature type="compositionally biased region" description="Pro residues" evidence="1">
    <location>
        <begin position="888"/>
        <end position="920"/>
    </location>
</feature>
<evidence type="ECO:0000256" key="2">
    <source>
        <dbReference type="SAM" id="SignalP"/>
    </source>
</evidence>
<dbReference type="InterPro" id="IPR036691">
    <property type="entry name" value="Endo/exonu/phosph_ase_sf"/>
</dbReference>
<dbReference type="RefSeq" id="WP_185933630.1">
    <property type="nucleotide sequence ID" value="NZ_UYIO01000001.1"/>
</dbReference>
<evidence type="ECO:0000259" key="3">
    <source>
        <dbReference type="PROSITE" id="PS51841"/>
    </source>
</evidence>
<dbReference type="Pfam" id="PF00932">
    <property type="entry name" value="LTD"/>
    <property type="match status" value="1"/>
</dbReference>
<dbReference type="InterPro" id="IPR028994">
    <property type="entry name" value="Integrin_alpha_N"/>
</dbReference>
<feature type="compositionally biased region" description="Low complexity" evidence="1">
    <location>
        <begin position="256"/>
        <end position="279"/>
    </location>
</feature>
<dbReference type="SUPFAM" id="SSF56219">
    <property type="entry name" value="DNase I-like"/>
    <property type="match status" value="1"/>
</dbReference>
<name>A0A7Z8Y7Z0_9ACTO</name>
<dbReference type="PANTHER" id="PTHR42834">
    <property type="entry name" value="ENDONUCLEASE/EXONUCLEASE/PHOSPHATASE FAMILY PROTEIN (AFU_ORTHOLOGUE AFUA_3G09210)"/>
    <property type="match status" value="1"/>
</dbReference>
<feature type="compositionally biased region" description="Gly residues" evidence="1">
    <location>
        <begin position="236"/>
        <end position="255"/>
    </location>
</feature>
<protein>
    <submittedName>
        <fullName evidence="4">Ig domain-containing protein</fullName>
    </submittedName>
</protein>
<feature type="compositionally biased region" description="Low complexity" evidence="1">
    <location>
        <begin position="215"/>
        <end position="235"/>
    </location>
</feature>
<feature type="chain" id="PRO_5031553305" evidence="2">
    <location>
        <begin position="31"/>
        <end position="1198"/>
    </location>
</feature>
<dbReference type="CDD" id="cd10283">
    <property type="entry name" value="MnuA_DNase1-like"/>
    <property type="match status" value="1"/>
</dbReference>
<dbReference type="Gene3D" id="3.60.10.10">
    <property type="entry name" value="Endonuclease/exonuclease/phosphatase"/>
    <property type="match status" value="1"/>
</dbReference>
<feature type="signal peptide" evidence="2">
    <location>
        <begin position="1"/>
        <end position="30"/>
    </location>
</feature>
<gene>
    <name evidence="4" type="ORF">NCTC10327_00276</name>
</gene>
<dbReference type="InterPro" id="IPR047971">
    <property type="entry name" value="ExeM-like"/>
</dbReference>
<feature type="compositionally biased region" description="Pro residues" evidence="1">
    <location>
        <begin position="928"/>
        <end position="971"/>
    </location>
</feature>
<dbReference type="EMBL" id="UYIO01000001">
    <property type="protein sequence ID" value="VDG75581.1"/>
    <property type="molecule type" value="Genomic_DNA"/>
</dbReference>
<accession>A0A7Z8Y7Z0</accession>
<evidence type="ECO:0000313" key="5">
    <source>
        <dbReference type="Proteomes" id="UP000269974"/>
    </source>
</evidence>
<dbReference type="Proteomes" id="UP000269974">
    <property type="component" value="Unassembled WGS sequence"/>
</dbReference>
<feature type="region of interest" description="Disordered" evidence="1">
    <location>
        <begin position="885"/>
        <end position="973"/>
    </location>
</feature>